<evidence type="ECO:0000256" key="7">
    <source>
        <dbReference type="ARBA" id="ARBA00023136"/>
    </source>
</evidence>
<dbReference type="Proteomes" id="UP000789390">
    <property type="component" value="Unassembled WGS sequence"/>
</dbReference>
<dbReference type="InterPro" id="IPR026096">
    <property type="entry name" value="R-trans_p"/>
</dbReference>
<keyword evidence="4" id="KW-0863">Zinc-finger</keyword>
<keyword evidence="6" id="KW-1133">Transmembrane helix</keyword>
<accession>A0A8J2RG27</accession>
<evidence type="ECO:0000256" key="4">
    <source>
        <dbReference type="ARBA" id="ARBA00022771"/>
    </source>
</evidence>
<dbReference type="GO" id="GO:0051205">
    <property type="term" value="P:protein insertion into membrane"/>
    <property type="evidence" value="ECO:0007669"/>
    <property type="project" value="TreeGrafter"/>
</dbReference>
<evidence type="ECO:0000256" key="8">
    <source>
        <dbReference type="SAM" id="MobiDB-lite"/>
    </source>
</evidence>
<keyword evidence="2" id="KW-0812">Transmembrane</keyword>
<dbReference type="GO" id="GO:0016020">
    <property type="term" value="C:membrane"/>
    <property type="evidence" value="ECO:0007669"/>
    <property type="project" value="UniProtKB-SubCell"/>
</dbReference>
<protein>
    <recommendedName>
        <fullName evidence="9">3CxxC-type domain-containing protein</fullName>
    </recommendedName>
</protein>
<keyword evidence="11" id="KW-1185">Reference proteome</keyword>
<reference evidence="10" key="1">
    <citation type="submission" date="2021-11" db="EMBL/GenBank/DDBJ databases">
        <authorList>
            <person name="Schell T."/>
        </authorList>
    </citation>
    <scope>NUCLEOTIDE SEQUENCE</scope>
    <source>
        <strain evidence="10">M5</strain>
    </source>
</reference>
<gene>
    <name evidence="10" type="ORF">DGAL_LOCUS2163</name>
</gene>
<feature type="region of interest" description="Disordered" evidence="8">
    <location>
        <begin position="93"/>
        <end position="113"/>
    </location>
</feature>
<dbReference type="AlphaFoldDB" id="A0A8J2RG27"/>
<dbReference type="GO" id="GO:0031849">
    <property type="term" value="F:olfactory receptor binding"/>
    <property type="evidence" value="ECO:0007669"/>
    <property type="project" value="TreeGrafter"/>
</dbReference>
<dbReference type="EMBL" id="CAKKLH010000029">
    <property type="protein sequence ID" value="CAH0099991.1"/>
    <property type="molecule type" value="Genomic_DNA"/>
</dbReference>
<evidence type="ECO:0000313" key="11">
    <source>
        <dbReference type="Proteomes" id="UP000789390"/>
    </source>
</evidence>
<sequence length="354" mass="41016">MIQQHLVETIRSHFWLRFPGDEVKHAFEYCCGDPVWPVKLLKSLSIQTSFKSSSPNLDCSATTNFSCSKMVFINEIEPEFSYNLWEEANDSGYSDVSGESSPSPRSPRSPPLSPGSDGFQFVYYPVVPYYIYPVYPSDIPLAISPVFDQYIKEENVELTIQTPAIVNTNLSVGRLIKWTLPPPTVPGMEQFWQSAFAWFFRPLWINSDHLWTLSPISSPPVCNEWPWHAITYSAKVRFQCPYKHGWTSMKGRVVFWYRMRRHNNVIISEAHFKLYGQQCNRCYKNRQGFLTALWYHEEIENAVRFLATEVAKTYYGGEKLPIPRRLRQGNPSKDTHHDPTRCQACVEGLCVVRF</sequence>
<feature type="domain" description="3CxxC-type" evidence="9">
    <location>
        <begin position="233"/>
        <end position="348"/>
    </location>
</feature>
<keyword evidence="5" id="KW-0862">Zinc</keyword>
<dbReference type="SMART" id="SM01328">
    <property type="entry name" value="zf-3CxxC"/>
    <property type="match status" value="1"/>
</dbReference>
<name>A0A8J2RG27_9CRUS</name>
<keyword evidence="7" id="KW-0472">Membrane</keyword>
<evidence type="ECO:0000256" key="6">
    <source>
        <dbReference type="ARBA" id="ARBA00022989"/>
    </source>
</evidence>
<dbReference type="PANTHER" id="PTHR14402:SF10">
    <property type="entry name" value="3CXXC-TYPE DOMAIN-CONTAINING PROTEIN"/>
    <property type="match status" value="1"/>
</dbReference>
<evidence type="ECO:0000256" key="5">
    <source>
        <dbReference type="ARBA" id="ARBA00022833"/>
    </source>
</evidence>
<dbReference type="GO" id="GO:0006612">
    <property type="term" value="P:protein targeting to membrane"/>
    <property type="evidence" value="ECO:0007669"/>
    <property type="project" value="TreeGrafter"/>
</dbReference>
<comment type="subcellular location">
    <subcellularLocation>
        <location evidence="1">Membrane</location>
        <topology evidence="1">Single-pass membrane protein</topology>
    </subcellularLocation>
</comment>
<evidence type="ECO:0000256" key="3">
    <source>
        <dbReference type="ARBA" id="ARBA00022723"/>
    </source>
</evidence>
<dbReference type="PANTHER" id="PTHR14402">
    <property type="entry name" value="RECEPTOR TRANSPORTING PROTEIN"/>
    <property type="match status" value="1"/>
</dbReference>
<evidence type="ECO:0000259" key="9">
    <source>
        <dbReference type="SMART" id="SM01328"/>
    </source>
</evidence>
<feature type="compositionally biased region" description="Low complexity" evidence="8">
    <location>
        <begin position="93"/>
        <end position="103"/>
    </location>
</feature>
<feature type="compositionally biased region" description="Pro residues" evidence="8">
    <location>
        <begin position="104"/>
        <end position="113"/>
    </location>
</feature>
<dbReference type="GO" id="GO:0008270">
    <property type="term" value="F:zinc ion binding"/>
    <property type="evidence" value="ECO:0007669"/>
    <property type="project" value="UniProtKB-KW"/>
</dbReference>
<evidence type="ECO:0000256" key="2">
    <source>
        <dbReference type="ARBA" id="ARBA00022692"/>
    </source>
</evidence>
<organism evidence="10 11">
    <name type="scientific">Daphnia galeata</name>
    <dbReference type="NCBI Taxonomy" id="27404"/>
    <lineage>
        <taxon>Eukaryota</taxon>
        <taxon>Metazoa</taxon>
        <taxon>Ecdysozoa</taxon>
        <taxon>Arthropoda</taxon>
        <taxon>Crustacea</taxon>
        <taxon>Branchiopoda</taxon>
        <taxon>Diplostraca</taxon>
        <taxon>Cladocera</taxon>
        <taxon>Anomopoda</taxon>
        <taxon>Daphniidae</taxon>
        <taxon>Daphnia</taxon>
    </lineage>
</organism>
<keyword evidence="3" id="KW-0479">Metal-binding</keyword>
<dbReference type="Pfam" id="PF13695">
    <property type="entry name" value="Zn_ribbon_3CxxC"/>
    <property type="match status" value="1"/>
</dbReference>
<evidence type="ECO:0000313" key="10">
    <source>
        <dbReference type="EMBL" id="CAH0099991.1"/>
    </source>
</evidence>
<evidence type="ECO:0000256" key="1">
    <source>
        <dbReference type="ARBA" id="ARBA00004167"/>
    </source>
</evidence>
<proteinExistence type="predicted"/>
<comment type="caution">
    <text evidence="10">The sequence shown here is derived from an EMBL/GenBank/DDBJ whole genome shotgun (WGS) entry which is preliminary data.</text>
</comment>
<dbReference type="InterPro" id="IPR027377">
    <property type="entry name" value="ZAR1/RTP1-5-like_Znf-3CxxC"/>
</dbReference>
<dbReference type="OrthoDB" id="8121437at2759"/>